<dbReference type="RefSeq" id="WP_123891026.1">
    <property type="nucleotide sequence ID" value="NZ_RKKU01000029.1"/>
</dbReference>
<evidence type="ECO:0000313" key="3">
    <source>
        <dbReference type="Proteomes" id="UP000275199"/>
    </source>
</evidence>
<gene>
    <name evidence="2" type="ORF">EF096_17265</name>
</gene>
<accession>A0ABX9XH34</accession>
<evidence type="ECO:0000313" key="2">
    <source>
        <dbReference type="EMBL" id="ROZ81548.1"/>
    </source>
</evidence>
<proteinExistence type="predicted"/>
<comment type="caution">
    <text evidence="2">The sequence shown here is derived from an EMBL/GenBank/DDBJ whole genome shotgun (WGS) entry which is preliminary data.</text>
</comment>
<keyword evidence="1" id="KW-0732">Signal</keyword>
<name>A0ABX9XH34_9PSED</name>
<reference evidence="2 3" key="1">
    <citation type="submission" date="2018-11" db="EMBL/GenBank/DDBJ databases">
        <authorList>
            <person name="Jang G.I."/>
            <person name="Hwang C.Y."/>
        </authorList>
    </citation>
    <scope>NUCLEOTIDE SEQUENCE [LARGE SCALE GENOMIC DNA]</scope>
    <source>
        <strain evidence="2 3">SSM26</strain>
    </source>
</reference>
<sequence length="148" mass="16096">MNTLRTALIVSFLLVITNNHAFATEWWSGFAMGTSEYTVTDDKGNELYIACPSEDGEYVRATATIAGNRYSSQQGDGFNVIVDGYTNTNPFDTYCRLCGEDFPNFWDSLRNASTLQVSAGGQTVKLPTTNIGVLPALGDPANTCQSAW</sequence>
<keyword evidence="3" id="KW-1185">Reference proteome</keyword>
<organism evidence="2 3">
    <name type="scientific">Pseudomonas neustonica</name>
    <dbReference type="NCBI Taxonomy" id="2487346"/>
    <lineage>
        <taxon>Bacteria</taxon>
        <taxon>Pseudomonadati</taxon>
        <taxon>Pseudomonadota</taxon>
        <taxon>Gammaproteobacteria</taxon>
        <taxon>Pseudomonadales</taxon>
        <taxon>Pseudomonadaceae</taxon>
        <taxon>Pseudomonas</taxon>
    </lineage>
</organism>
<evidence type="ECO:0000256" key="1">
    <source>
        <dbReference type="SAM" id="SignalP"/>
    </source>
</evidence>
<dbReference type="Proteomes" id="UP000275199">
    <property type="component" value="Unassembled WGS sequence"/>
</dbReference>
<dbReference type="EMBL" id="RKKU01000029">
    <property type="protein sequence ID" value="ROZ81548.1"/>
    <property type="molecule type" value="Genomic_DNA"/>
</dbReference>
<feature type="chain" id="PRO_5046131171" evidence="1">
    <location>
        <begin position="24"/>
        <end position="148"/>
    </location>
</feature>
<feature type="signal peptide" evidence="1">
    <location>
        <begin position="1"/>
        <end position="23"/>
    </location>
</feature>
<protein>
    <submittedName>
        <fullName evidence="2">Uncharacterized protein</fullName>
    </submittedName>
</protein>